<dbReference type="AlphaFoldDB" id="A0AAE0WHQ7"/>
<organism evidence="4 5">
    <name type="scientific">Recurvomyces mirabilis</name>
    <dbReference type="NCBI Taxonomy" id="574656"/>
    <lineage>
        <taxon>Eukaryota</taxon>
        <taxon>Fungi</taxon>
        <taxon>Dikarya</taxon>
        <taxon>Ascomycota</taxon>
        <taxon>Pezizomycotina</taxon>
        <taxon>Dothideomycetes</taxon>
        <taxon>Dothideomycetidae</taxon>
        <taxon>Mycosphaerellales</taxon>
        <taxon>Teratosphaeriaceae</taxon>
        <taxon>Recurvomyces</taxon>
    </lineage>
</organism>
<evidence type="ECO:0000256" key="1">
    <source>
        <dbReference type="ARBA" id="ARBA00022737"/>
    </source>
</evidence>
<evidence type="ECO:0000313" key="4">
    <source>
        <dbReference type="EMBL" id="KAK3671774.1"/>
    </source>
</evidence>
<evidence type="ECO:0000259" key="3">
    <source>
        <dbReference type="Pfam" id="PF25053"/>
    </source>
</evidence>
<dbReference type="InterPro" id="IPR056693">
    <property type="entry name" value="DUF7791"/>
</dbReference>
<reference evidence="4" key="1">
    <citation type="submission" date="2023-07" db="EMBL/GenBank/DDBJ databases">
        <title>Black Yeasts Isolated from many extreme environments.</title>
        <authorList>
            <person name="Coleine C."/>
            <person name="Stajich J.E."/>
            <person name="Selbmann L."/>
        </authorList>
    </citation>
    <scope>NUCLEOTIDE SEQUENCE</scope>
    <source>
        <strain evidence="4">CCFEE 5485</strain>
    </source>
</reference>
<name>A0AAE0WHQ7_9PEZI</name>
<dbReference type="PANTHER" id="PTHR10039">
    <property type="entry name" value="AMELOGENIN"/>
    <property type="match status" value="1"/>
</dbReference>
<feature type="domain" description="DUF7791" evidence="3">
    <location>
        <begin position="521"/>
        <end position="681"/>
    </location>
</feature>
<proteinExistence type="predicted"/>
<dbReference type="InterPro" id="IPR056884">
    <property type="entry name" value="NPHP3-like_N"/>
</dbReference>
<dbReference type="Pfam" id="PF24883">
    <property type="entry name" value="NPHP3_N"/>
    <property type="match status" value="1"/>
</dbReference>
<dbReference type="PANTHER" id="PTHR10039:SF5">
    <property type="entry name" value="NACHT DOMAIN-CONTAINING PROTEIN"/>
    <property type="match status" value="1"/>
</dbReference>
<feature type="domain" description="Nephrocystin 3-like N-terminal" evidence="2">
    <location>
        <begin position="218"/>
        <end position="406"/>
    </location>
</feature>
<sequence>MADPITALATVGTISSFIQIIDFSVKVLFNAGKLMRAKAGEDDPETLLRLTKQYTGLADQVQNAQQRPLTADEASVGQLAEQCQDVSSELIHLLEGLTVKDTPSKARKAAKAIKSAGKMVWKRKEIEQKQQRLQELNGLLGTAMLDVLKTTQMAFQEDLFDQMDQDTQAVLAAVRAATGAVTTEANRQVAKGARIANSLKFPDMLRRRGDVVNCYASTAEWVFDKDRHLRSWLQEGKGIFWIAGKAGSGKSTLMKRLCSHATTQKLCQQWAGDDCHLVRAEFFFWYLGSAMQRSVAGLLQSILYQILAGCPDLVRRVCPARWSCADNDIGETYPWSEDELEEALKKVSQEECRAFVGTGQDRQEVPVRFVFFIDGLDEYAGNHRELTELLLALASSDHVKLCVSSRPWNPFSNAFELDKQYLRLEDHTSNDIALYVTGQLSQAEKKHRHHRIATAGSTKESGLLASTIIEKANGVFFWVFLVVRSLQDGFTNGDSIQLMRKRVEELPSELEEYFALILQRLDPTYKRLAAQTLHLAMLAASSHPPGTLTAAPETAWISFLDLWPLHERPDYFEHAGFHVRAEIREYTSPQVSDILLQVTRMVRAWCRDFIHIPASFAIQEAKRDGDLLDLAKIQFLHRTVYDFLVTDSVQEMMHRHVPQHMYHDVFVTELAIANLKLVLASEKSKVSHRFWVLFNKACAPAGCVQDHSERRLEALAEFDRLGAQFYHGYGSSEDVPRYCKIVYGVSGVRDLMQLPLSHLDLNGPLVRFRCYSLATALLVEKLKDFRSPWSVAKNSWPGTSNGTGRTPPTYPPPPSTSDTIFFAPTKWQLATMLIAAIVKTDWLPENPARSTYPRSNMAVIRKALAAGANVDIVVALECFANARKMTCWQAFLEHCVLRSSAEPHVDENAWPVAKMLLVSGADPEVRVGVGKYGQQRIIYLFEALRVIAPVEVEDSEIRGLIRKHSSIHARALIMQRREELESKGMHAGMNDASVV</sequence>
<dbReference type="SUPFAM" id="SSF52540">
    <property type="entry name" value="P-loop containing nucleoside triphosphate hydrolases"/>
    <property type="match status" value="1"/>
</dbReference>
<evidence type="ECO:0008006" key="6">
    <source>
        <dbReference type="Google" id="ProtNLM"/>
    </source>
</evidence>
<evidence type="ECO:0000313" key="5">
    <source>
        <dbReference type="Proteomes" id="UP001274830"/>
    </source>
</evidence>
<keyword evidence="1" id="KW-0677">Repeat</keyword>
<dbReference type="Pfam" id="PF25053">
    <property type="entry name" value="DUF7791"/>
    <property type="match status" value="1"/>
</dbReference>
<evidence type="ECO:0000259" key="2">
    <source>
        <dbReference type="Pfam" id="PF24883"/>
    </source>
</evidence>
<dbReference type="Proteomes" id="UP001274830">
    <property type="component" value="Unassembled WGS sequence"/>
</dbReference>
<dbReference type="EMBL" id="JAUTXT010000039">
    <property type="protein sequence ID" value="KAK3671774.1"/>
    <property type="molecule type" value="Genomic_DNA"/>
</dbReference>
<accession>A0AAE0WHQ7</accession>
<comment type="caution">
    <text evidence="4">The sequence shown here is derived from an EMBL/GenBank/DDBJ whole genome shotgun (WGS) entry which is preliminary data.</text>
</comment>
<gene>
    <name evidence="4" type="ORF">LTR78_008319</name>
</gene>
<keyword evidence="5" id="KW-1185">Reference proteome</keyword>
<dbReference type="InterPro" id="IPR027417">
    <property type="entry name" value="P-loop_NTPase"/>
</dbReference>
<protein>
    <recommendedName>
        <fullName evidence="6">NACHT domain-containing protein</fullName>
    </recommendedName>
</protein>
<dbReference type="Gene3D" id="3.40.50.300">
    <property type="entry name" value="P-loop containing nucleotide triphosphate hydrolases"/>
    <property type="match status" value="1"/>
</dbReference>